<protein>
    <submittedName>
        <fullName evidence="2">Uncharacterized protein</fullName>
    </submittedName>
</protein>
<organism evidence="2 3">
    <name type="scientific">Massarina eburnea CBS 473.64</name>
    <dbReference type="NCBI Taxonomy" id="1395130"/>
    <lineage>
        <taxon>Eukaryota</taxon>
        <taxon>Fungi</taxon>
        <taxon>Dikarya</taxon>
        <taxon>Ascomycota</taxon>
        <taxon>Pezizomycotina</taxon>
        <taxon>Dothideomycetes</taxon>
        <taxon>Pleosporomycetidae</taxon>
        <taxon>Pleosporales</taxon>
        <taxon>Massarineae</taxon>
        <taxon>Massarinaceae</taxon>
        <taxon>Massarina</taxon>
    </lineage>
</organism>
<evidence type="ECO:0000313" key="2">
    <source>
        <dbReference type="EMBL" id="KAF2639651.1"/>
    </source>
</evidence>
<feature type="compositionally biased region" description="Basic and acidic residues" evidence="1">
    <location>
        <begin position="43"/>
        <end position="58"/>
    </location>
</feature>
<dbReference type="EMBL" id="MU006786">
    <property type="protein sequence ID" value="KAF2639651.1"/>
    <property type="molecule type" value="Genomic_DNA"/>
</dbReference>
<dbReference type="AlphaFoldDB" id="A0A6A6RY07"/>
<name>A0A6A6RY07_9PLEO</name>
<evidence type="ECO:0000313" key="3">
    <source>
        <dbReference type="Proteomes" id="UP000799753"/>
    </source>
</evidence>
<reference evidence="2" key="1">
    <citation type="journal article" date="2020" name="Stud. Mycol.">
        <title>101 Dothideomycetes genomes: a test case for predicting lifestyles and emergence of pathogens.</title>
        <authorList>
            <person name="Haridas S."/>
            <person name="Albert R."/>
            <person name="Binder M."/>
            <person name="Bloem J."/>
            <person name="Labutti K."/>
            <person name="Salamov A."/>
            <person name="Andreopoulos B."/>
            <person name="Baker S."/>
            <person name="Barry K."/>
            <person name="Bills G."/>
            <person name="Bluhm B."/>
            <person name="Cannon C."/>
            <person name="Castanera R."/>
            <person name="Culley D."/>
            <person name="Daum C."/>
            <person name="Ezra D."/>
            <person name="Gonzalez J."/>
            <person name="Henrissat B."/>
            <person name="Kuo A."/>
            <person name="Liang C."/>
            <person name="Lipzen A."/>
            <person name="Lutzoni F."/>
            <person name="Magnuson J."/>
            <person name="Mondo S."/>
            <person name="Nolan M."/>
            <person name="Ohm R."/>
            <person name="Pangilinan J."/>
            <person name="Park H.-J."/>
            <person name="Ramirez L."/>
            <person name="Alfaro M."/>
            <person name="Sun H."/>
            <person name="Tritt A."/>
            <person name="Yoshinaga Y."/>
            <person name="Zwiers L.-H."/>
            <person name="Turgeon B."/>
            <person name="Goodwin S."/>
            <person name="Spatafora J."/>
            <person name="Crous P."/>
            <person name="Grigoriev I."/>
        </authorList>
    </citation>
    <scope>NUCLEOTIDE SEQUENCE</scope>
    <source>
        <strain evidence="2">CBS 473.64</strain>
    </source>
</reference>
<keyword evidence="3" id="KW-1185">Reference proteome</keyword>
<evidence type="ECO:0000256" key="1">
    <source>
        <dbReference type="SAM" id="MobiDB-lite"/>
    </source>
</evidence>
<feature type="region of interest" description="Disordered" evidence="1">
    <location>
        <begin position="40"/>
        <end position="70"/>
    </location>
</feature>
<proteinExistence type="predicted"/>
<gene>
    <name evidence="2" type="ORF">P280DRAFT_44371</name>
</gene>
<dbReference type="Proteomes" id="UP000799753">
    <property type="component" value="Unassembled WGS sequence"/>
</dbReference>
<accession>A0A6A6RY07</accession>
<sequence>MLLVTVPQMCSASQSIHMRIAAFPHSHTTTAHTIAACATAHAGSREKGGGKRGDESHTHMATRPAGSTTFTSTVTIPHAHAREPCNAHRIRVQHVTPKIGRIRIRLHCRVLLMYTVLTKRHRTVGGETGASHLYFVHVYGWRSTAPLSSQGWSARRVADTASKRYICGYGCCVKWLYCLMYF</sequence>